<dbReference type="EMBL" id="CP009122">
    <property type="protein sequence ID" value="AJA07472.1"/>
    <property type="molecule type" value="Genomic_DNA"/>
</dbReference>
<gene>
    <name evidence="1" type="ORF">SKP52_02705</name>
</gene>
<dbReference type="RefSeq" id="WP_039571441.1">
    <property type="nucleotide sequence ID" value="NZ_CP009122.1"/>
</dbReference>
<dbReference type="AlphaFoldDB" id="A0A0A7PHP3"/>
<accession>A0A0A7PHP3</accession>
<evidence type="ECO:0000313" key="2">
    <source>
        <dbReference type="Proteomes" id="UP000030907"/>
    </source>
</evidence>
<dbReference type="HOGENOM" id="CLU_1260778_0_0_5"/>
<dbReference type="OrthoDB" id="7854217at2"/>
<dbReference type="STRING" id="1515612.SKP52_02705"/>
<dbReference type="KEGG" id="sphk:SKP52_02705"/>
<proteinExistence type="predicted"/>
<protein>
    <submittedName>
        <fullName evidence="1">Uncharacterized protein</fullName>
    </submittedName>
</protein>
<keyword evidence="2" id="KW-1185">Reference proteome</keyword>
<reference evidence="1 2" key="1">
    <citation type="journal article" date="2015" name="Int. J. Syst. Evol. Microbiol.">
        <title>Description of Sphingopyxis fribergensis sp. nov. - a soil bacterium with the ability to degrade styrene and phenylacetic acid.</title>
        <authorList>
            <person name="Oelschlagel M."/>
            <person name="Ruckert C."/>
            <person name="Kalinowski J."/>
            <person name="Schmidt G."/>
            <person name="Schlomann M."/>
            <person name="Tischler D."/>
        </authorList>
    </citation>
    <scope>NUCLEOTIDE SEQUENCE [LARGE SCALE GENOMIC DNA]</scope>
    <source>
        <strain evidence="1 2">Kp5.2</strain>
    </source>
</reference>
<dbReference type="Proteomes" id="UP000030907">
    <property type="component" value="Chromosome"/>
</dbReference>
<name>A0A0A7PHP3_9SPHN</name>
<sequence length="219" mass="24155">MSAFYDQIDEILGEADDLSDIVAMVRKCWFYDFLGDPVRLWDGQGNFVDSDGNEWMGTVDANGGNLHKTPSLQDGRDGTAASYNFSLSIPSIPGQDTLELYNALKSEQSKVFGRKLVCYLVLFVDGEGLRPGTPVSFYKEMTMFSPKFSETIGRSASGAIVKTYTASITAKDNNHGRSEIPGRTYADTMQKRRANQLGVSVDKGSEYLALLANRTYQVP</sequence>
<evidence type="ECO:0000313" key="1">
    <source>
        <dbReference type="EMBL" id="AJA07472.1"/>
    </source>
</evidence>
<organism evidence="1 2">
    <name type="scientific">Sphingopyxis fribergensis</name>
    <dbReference type="NCBI Taxonomy" id="1515612"/>
    <lineage>
        <taxon>Bacteria</taxon>
        <taxon>Pseudomonadati</taxon>
        <taxon>Pseudomonadota</taxon>
        <taxon>Alphaproteobacteria</taxon>
        <taxon>Sphingomonadales</taxon>
        <taxon>Sphingomonadaceae</taxon>
        <taxon>Sphingopyxis</taxon>
    </lineage>
</organism>